<dbReference type="AlphaFoldDB" id="A0A8J8BDK3"/>
<protein>
    <recommendedName>
        <fullName evidence="3">prolyl oligopeptidase</fullName>
        <ecNumber evidence="3">3.4.21.26</ecNumber>
    </recommendedName>
</protein>
<evidence type="ECO:0000259" key="8">
    <source>
        <dbReference type="Pfam" id="PF00326"/>
    </source>
</evidence>
<dbReference type="Gene3D" id="3.40.50.1820">
    <property type="entry name" value="alpha/beta hydrolase"/>
    <property type="match status" value="1"/>
</dbReference>
<dbReference type="PANTHER" id="PTHR42881">
    <property type="entry name" value="PROLYL ENDOPEPTIDASE"/>
    <property type="match status" value="1"/>
</dbReference>
<comment type="similarity">
    <text evidence="2">Belongs to the peptidase S9A family.</text>
</comment>
<dbReference type="InterPro" id="IPR051167">
    <property type="entry name" value="Prolyl_oligopep/macrocyclase"/>
</dbReference>
<dbReference type="Pfam" id="PF00326">
    <property type="entry name" value="Peptidase_S9"/>
    <property type="match status" value="1"/>
</dbReference>
<evidence type="ECO:0000256" key="2">
    <source>
        <dbReference type="ARBA" id="ARBA00005228"/>
    </source>
</evidence>
<dbReference type="PRINTS" id="PR00862">
    <property type="entry name" value="PROLIGOPTASE"/>
</dbReference>
<dbReference type="InterPro" id="IPR001375">
    <property type="entry name" value="Peptidase_S9_cat"/>
</dbReference>
<dbReference type="Pfam" id="PF02897">
    <property type="entry name" value="Peptidase_S9_N"/>
    <property type="match status" value="1"/>
</dbReference>
<feature type="compositionally biased region" description="Pro residues" evidence="7">
    <location>
        <begin position="640"/>
        <end position="650"/>
    </location>
</feature>
<feature type="compositionally biased region" description="Basic residues" evidence="7">
    <location>
        <begin position="722"/>
        <end position="735"/>
    </location>
</feature>
<feature type="domain" description="Peptidase S9 prolyl oligopeptidase catalytic" evidence="8">
    <location>
        <begin position="510"/>
        <end position="625"/>
    </location>
</feature>
<feature type="compositionally biased region" description="Low complexity" evidence="7">
    <location>
        <begin position="760"/>
        <end position="771"/>
    </location>
</feature>
<evidence type="ECO:0000256" key="6">
    <source>
        <dbReference type="ARBA" id="ARBA00022825"/>
    </source>
</evidence>
<feature type="compositionally biased region" description="Basic residues" evidence="7">
    <location>
        <begin position="704"/>
        <end position="715"/>
    </location>
</feature>
<dbReference type="InterPro" id="IPR002470">
    <property type="entry name" value="Peptidase_S9A"/>
</dbReference>
<keyword evidence="5" id="KW-0378">Hydrolase</keyword>
<dbReference type="Gene3D" id="2.130.10.120">
    <property type="entry name" value="Prolyl oligopeptidase, N-terminal domain"/>
    <property type="match status" value="1"/>
</dbReference>
<comment type="caution">
    <text evidence="10">The sequence shown here is derived from an EMBL/GenBank/DDBJ whole genome shotgun (WGS) entry which is preliminary data.</text>
</comment>
<keyword evidence="11" id="KW-1185">Reference proteome</keyword>
<comment type="catalytic activity">
    <reaction evidence="1">
        <text>Hydrolysis of Pro-|-Xaa &gt;&gt; Ala-|-Xaa in oligopeptides.</text>
        <dbReference type="EC" id="3.4.21.26"/>
    </reaction>
</comment>
<organism evidence="10 11">
    <name type="scientific">Actinocrinis puniceicyclus</name>
    <dbReference type="NCBI Taxonomy" id="977794"/>
    <lineage>
        <taxon>Bacteria</taxon>
        <taxon>Bacillati</taxon>
        <taxon>Actinomycetota</taxon>
        <taxon>Actinomycetes</taxon>
        <taxon>Catenulisporales</taxon>
        <taxon>Actinospicaceae</taxon>
        <taxon>Actinocrinis</taxon>
    </lineage>
</organism>
<evidence type="ECO:0000256" key="1">
    <source>
        <dbReference type="ARBA" id="ARBA00001070"/>
    </source>
</evidence>
<proteinExistence type="inferred from homology"/>
<dbReference type="InterPro" id="IPR029058">
    <property type="entry name" value="AB_hydrolase_fold"/>
</dbReference>
<keyword evidence="6" id="KW-0720">Serine protease</keyword>
<feature type="compositionally biased region" description="Pro residues" evidence="7">
    <location>
        <begin position="787"/>
        <end position="799"/>
    </location>
</feature>
<dbReference type="PROSITE" id="PS00708">
    <property type="entry name" value="PRO_ENDOPEP_SER"/>
    <property type="match status" value="1"/>
</dbReference>
<feature type="compositionally biased region" description="Low complexity" evidence="7">
    <location>
        <begin position="433"/>
        <end position="446"/>
    </location>
</feature>
<name>A0A8J8BDK3_9ACTN</name>
<feature type="compositionally biased region" description="Basic and acidic residues" evidence="7">
    <location>
        <begin position="7"/>
        <end position="18"/>
    </location>
</feature>
<gene>
    <name evidence="10" type="ORF">KGA66_14420</name>
</gene>
<feature type="domain" description="Peptidase S9A N-terminal" evidence="9">
    <location>
        <begin position="10"/>
        <end position="424"/>
    </location>
</feature>
<feature type="region of interest" description="Disordered" evidence="7">
    <location>
        <begin position="629"/>
        <end position="655"/>
    </location>
</feature>
<dbReference type="InterPro" id="IPR002471">
    <property type="entry name" value="Pept_S9_AS"/>
</dbReference>
<dbReference type="Proteomes" id="UP000677913">
    <property type="component" value="Unassembled WGS sequence"/>
</dbReference>
<dbReference type="GO" id="GO:0005829">
    <property type="term" value="C:cytosol"/>
    <property type="evidence" value="ECO:0007669"/>
    <property type="project" value="TreeGrafter"/>
</dbReference>
<keyword evidence="4" id="KW-0645">Protease</keyword>
<feature type="compositionally biased region" description="Basic and acidic residues" evidence="7">
    <location>
        <begin position="750"/>
        <end position="759"/>
    </location>
</feature>
<reference evidence="10" key="1">
    <citation type="submission" date="2021-04" db="EMBL/GenBank/DDBJ databases">
        <title>Genome based classification of Actinospica acidithermotolerans sp. nov., an actinobacterium isolated from an Indonesian hot spring.</title>
        <authorList>
            <person name="Kusuma A.B."/>
            <person name="Putra K.E."/>
            <person name="Nafisah S."/>
            <person name="Loh J."/>
            <person name="Nouioui I."/>
            <person name="Goodfellow M."/>
        </authorList>
    </citation>
    <scope>NUCLEOTIDE SEQUENCE</scope>
    <source>
        <strain evidence="10">DSM 45618</strain>
    </source>
</reference>
<evidence type="ECO:0000256" key="7">
    <source>
        <dbReference type="SAM" id="MobiDB-lite"/>
    </source>
</evidence>
<feature type="region of interest" description="Disordered" evidence="7">
    <location>
        <begin position="433"/>
        <end position="453"/>
    </location>
</feature>
<feature type="region of interest" description="Disordered" evidence="7">
    <location>
        <begin position="685"/>
        <end position="799"/>
    </location>
</feature>
<feature type="region of interest" description="Disordered" evidence="7">
    <location>
        <begin position="1"/>
        <end position="20"/>
    </location>
</feature>
<dbReference type="InterPro" id="IPR023302">
    <property type="entry name" value="Pept_S9A_N"/>
</dbReference>
<dbReference type="SUPFAM" id="SSF53474">
    <property type="entry name" value="alpha/beta-Hydrolases"/>
    <property type="match status" value="1"/>
</dbReference>
<evidence type="ECO:0000313" key="10">
    <source>
        <dbReference type="EMBL" id="MBS2964251.1"/>
    </source>
</evidence>
<evidence type="ECO:0000256" key="3">
    <source>
        <dbReference type="ARBA" id="ARBA00011897"/>
    </source>
</evidence>
<evidence type="ECO:0000256" key="4">
    <source>
        <dbReference type="ARBA" id="ARBA00022670"/>
    </source>
</evidence>
<dbReference type="EC" id="3.4.21.26" evidence="3"/>
<dbReference type="GO" id="GO:0070012">
    <property type="term" value="F:oligopeptidase activity"/>
    <property type="evidence" value="ECO:0007669"/>
    <property type="project" value="TreeGrafter"/>
</dbReference>
<dbReference type="GO" id="GO:0006508">
    <property type="term" value="P:proteolysis"/>
    <property type="evidence" value="ECO:0007669"/>
    <property type="project" value="UniProtKB-KW"/>
</dbReference>
<evidence type="ECO:0000259" key="9">
    <source>
        <dbReference type="Pfam" id="PF02897"/>
    </source>
</evidence>
<dbReference type="GO" id="GO:0004252">
    <property type="term" value="F:serine-type endopeptidase activity"/>
    <property type="evidence" value="ECO:0007669"/>
    <property type="project" value="UniProtKB-EC"/>
</dbReference>
<dbReference type="PANTHER" id="PTHR42881:SF2">
    <property type="entry name" value="PROLYL ENDOPEPTIDASE"/>
    <property type="match status" value="1"/>
</dbReference>
<evidence type="ECO:0000256" key="5">
    <source>
        <dbReference type="ARBA" id="ARBA00022801"/>
    </source>
</evidence>
<sequence>MTASAHRYPDAAREDPGDAVHGLAVPDPYRWLEDADDPRVLRWTAEQETLYSAARAQWPDADRWHAHVAAFSALDRVLTPKVRGDRIFVPRQRAGEELPVLFVREGGRERPLLDLNAADPSGRTTLEAWQPSVEGDRLAYQISRDGTEDASLYVLDVRSGLTVDGPIDRIRGRSLGWLPGGEMLYYVRCSPAGAQCGDRRYHRRIWLHRVGSRPDADALVFGEGRGRTQFYTVAVTADGRWLTITAAEGTAPGSDVYLADLTVAAPDRPELRPVQTGGSARTRVHILPGTGPDGTMWLRTRHEAPFGRVVACTPARASADAWRTVITERPGAVLTDFAVLDGGDAGRPVGLAAWLRHSAAEITVHDLADGRQTGTVPLPGVGTIGDFSVRPGGGSEAWFAYTDFATPPRIMHYDARTRHTRVWAAARIAPGPRERAGGAARQAGGEAARRRGGDFDHLGVTARQESFTSRDGTTVRMFVVGPSACPDRPRPTILFGYGGFGTPVSAKFAPEVLSWTRAGGVFAAACVRGGGDEGERWHRDGCADRKQNSFDDFDAAAAHLVEAGWTQPGRLAIMGISNGGLLIGAALTQHPERYAAAVCMSPLLDMARYELSGLGPSWVPEYGSAADPGLRLGVDRHRQPTPPPADPSPPTQRRVGLPLLPRARRTGAEHGPADQSGRAALAVRGELPVRQGLPRPGPVPGTPLHRHRAPHRVGHGRPGDLRRRRRVAQAPHRHPSTASGAPRPAAAPRPRPDPADRPRNTTPARRSPAPRQTRRAPRTLAHLATPTPGPSPLVPPPRTTQPHIHPGQLAIGGCRTSTIMKSAKCVLPPAAAHYQNKNLPGAVCQACRVRERIHAGRICAGGREEGRGRWCGGERTAPRTALDRSFHA</sequence>
<dbReference type="SUPFAM" id="SSF50993">
    <property type="entry name" value="Peptidase/esterase 'gauge' domain"/>
    <property type="match status" value="1"/>
</dbReference>
<accession>A0A8J8BDK3</accession>
<dbReference type="EMBL" id="JAGSXH010000045">
    <property type="protein sequence ID" value="MBS2964251.1"/>
    <property type="molecule type" value="Genomic_DNA"/>
</dbReference>
<evidence type="ECO:0000313" key="11">
    <source>
        <dbReference type="Proteomes" id="UP000677913"/>
    </source>
</evidence>